<feature type="non-terminal residue" evidence="1">
    <location>
        <position position="1"/>
    </location>
</feature>
<dbReference type="EMBL" id="CAJVPZ010044722">
    <property type="protein sequence ID" value="CAG8767999.1"/>
    <property type="molecule type" value="Genomic_DNA"/>
</dbReference>
<name>A0A9N9NSV6_9GLOM</name>
<sequence length="97" mass="11443">EFIDAAHDKVINEKLNEAVAENYQDARYEVINEVLNESLSLNEVEVENYQDDTRQSFHTWDDVENFLKDYGLEKGFSIRKKRIETQTENDTQILCKV</sequence>
<proteinExistence type="predicted"/>
<comment type="caution">
    <text evidence="1">The sequence shown here is derived from an EMBL/GenBank/DDBJ whole genome shotgun (WGS) entry which is preliminary data.</text>
</comment>
<dbReference type="Proteomes" id="UP000789396">
    <property type="component" value="Unassembled WGS sequence"/>
</dbReference>
<gene>
    <name evidence="1" type="ORF">RFULGI_LOCUS14842</name>
</gene>
<dbReference type="AlphaFoldDB" id="A0A9N9NSV6"/>
<organism evidence="1 2">
    <name type="scientific">Racocetra fulgida</name>
    <dbReference type="NCBI Taxonomy" id="60492"/>
    <lineage>
        <taxon>Eukaryota</taxon>
        <taxon>Fungi</taxon>
        <taxon>Fungi incertae sedis</taxon>
        <taxon>Mucoromycota</taxon>
        <taxon>Glomeromycotina</taxon>
        <taxon>Glomeromycetes</taxon>
        <taxon>Diversisporales</taxon>
        <taxon>Gigasporaceae</taxon>
        <taxon>Racocetra</taxon>
    </lineage>
</organism>
<keyword evidence="2" id="KW-1185">Reference proteome</keyword>
<feature type="non-terminal residue" evidence="1">
    <location>
        <position position="97"/>
    </location>
</feature>
<reference evidence="1" key="1">
    <citation type="submission" date="2021-06" db="EMBL/GenBank/DDBJ databases">
        <authorList>
            <person name="Kallberg Y."/>
            <person name="Tangrot J."/>
            <person name="Rosling A."/>
        </authorList>
    </citation>
    <scope>NUCLEOTIDE SEQUENCE</scope>
    <source>
        <strain evidence="1">IN212</strain>
    </source>
</reference>
<evidence type="ECO:0000313" key="1">
    <source>
        <dbReference type="EMBL" id="CAG8767999.1"/>
    </source>
</evidence>
<dbReference type="OrthoDB" id="2420811at2759"/>
<protein>
    <submittedName>
        <fullName evidence="1">9074_t:CDS:1</fullName>
    </submittedName>
</protein>
<evidence type="ECO:0000313" key="2">
    <source>
        <dbReference type="Proteomes" id="UP000789396"/>
    </source>
</evidence>
<accession>A0A9N9NSV6</accession>